<reference evidence="1" key="2">
    <citation type="journal article" date="2015" name="Fish Shellfish Immunol.">
        <title>Early steps in the European eel (Anguilla anguilla)-Vibrio vulnificus interaction in the gills: Role of the RtxA13 toxin.</title>
        <authorList>
            <person name="Callol A."/>
            <person name="Pajuelo D."/>
            <person name="Ebbesson L."/>
            <person name="Teles M."/>
            <person name="MacKenzie S."/>
            <person name="Amaro C."/>
        </authorList>
    </citation>
    <scope>NUCLEOTIDE SEQUENCE</scope>
</reference>
<accession>A0A0E9PME6</accession>
<organism evidence="1">
    <name type="scientific">Anguilla anguilla</name>
    <name type="common">European freshwater eel</name>
    <name type="synonym">Muraena anguilla</name>
    <dbReference type="NCBI Taxonomy" id="7936"/>
    <lineage>
        <taxon>Eukaryota</taxon>
        <taxon>Metazoa</taxon>
        <taxon>Chordata</taxon>
        <taxon>Craniata</taxon>
        <taxon>Vertebrata</taxon>
        <taxon>Euteleostomi</taxon>
        <taxon>Actinopterygii</taxon>
        <taxon>Neopterygii</taxon>
        <taxon>Teleostei</taxon>
        <taxon>Anguilliformes</taxon>
        <taxon>Anguillidae</taxon>
        <taxon>Anguilla</taxon>
    </lineage>
</organism>
<protein>
    <submittedName>
        <fullName evidence="1">Uncharacterized protein</fullName>
    </submittedName>
</protein>
<proteinExistence type="predicted"/>
<name>A0A0E9PME6_ANGAN</name>
<reference evidence="1" key="1">
    <citation type="submission" date="2014-11" db="EMBL/GenBank/DDBJ databases">
        <authorList>
            <person name="Amaro Gonzalez C."/>
        </authorList>
    </citation>
    <scope>NUCLEOTIDE SEQUENCE</scope>
</reference>
<evidence type="ECO:0000313" key="1">
    <source>
        <dbReference type="EMBL" id="JAH05467.1"/>
    </source>
</evidence>
<sequence>MQTWLGLEFVIGGKKHVLGTLLGELNKKRLRKNIFLLRYGYAVLKTALNMARTSVYSLHKTATTRR</sequence>
<dbReference type="AlphaFoldDB" id="A0A0E9PME6"/>
<dbReference type="EMBL" id="GBXM01103110">
    <property type="protein sequence ID" value="JAH05467.1"/>
    <property type="molecule type" value="Transcribed_RNA"/>
</dbReference>